<name>A0ABT3G7W0_9BACT</name>
<dbReference type="InterPro" id="IPR003848">
    <property type="entry name" value="DUF218"/>
</dbReference>
<dbReference type="InterPro" id="IPR014729">
    <property type="entry name" value="Rossmann-like_a/b/a_fold"/>
</dbReference>
<dbReference type="EMBL" id="JAPDDR010000011">
    <property type="protein sequence ID" value="MCW1915925.1"/>
    <property type="molecule type" value="Genomic_DNA"/>
</dbReference>
<reference evidence="2" key="1">
    <citation type="submission" date="2022-10" db="EMBL/GenBank/DDBJ databases">
        <title>Luteolibacter sp. GHJ8, whole genome shotgun sequencing project.</title>
        <authorList>
            <person name="Zhao G."/>
            <person name="Shen L."/>
        </authorList>
    </citation>
    <scope>NUCLEOTIDE SEQUENCE</scope>
    <source>
        <strain evidence="2">GHJ8</strain>
    </source>
</reference>
<dbReference type="RefSeq" id="WP_264515488.1">
    <property type="nucleotide sequence ID" value="NZ_JAPDDR010000011.1"/>
</dbReference>
<dbReference type="Gene3D" id="3.40.50.620">
    <property type="entry name" value="HUPs"/>
    <property type="match status" value="1"/>
</dbReference>
<organism evidence="2 3">
    <name type="scientific">Luteolibacter rhizosphaerae</name>
    <dbReference type="NCBI Taxonomy" id="2989719"/>
    <lineage>
        <taxon>Bacteria</taxon>
        <taxon>Pseudomonadati</taxon>
        <taxon>Verrucomicrobiota</taxon>
        <taxon>Verrucomicrobiia</taxon>
        <taxon>Verrucomicrobiales</taxon>
        <taxon>Verrucomicrobiaceae</taxon>
        <taxon>Luteolibacter</taxon>
    </lineage>
</organism>
<evidence type="ECO:0000313" key="3">
    <source>
        <dbReference type="Proteomes" id="UP001165653"/>
    </source>
</evidence>
<dbReference type="Proteomes" id="UP001165653">
    <property type="component" value="Unassembled WGS sequence"/>
</dbReference>
<dbReference type="Pfam" id="PF02698">
    <property type="entry name" value="DUF218"/>
    <property type="match status" value="1"/>
</dbReference>
<gene>
    <name evidence="2" type="ORF">OJ996_20220</name>
</gene>
<evidence type="ECO:0000259" key="1">
    <source>
        <dbReference type="Pfam" id="PF02698"/>
    </source>
</evidence>
<dbReference type="PANTHER" id="PTHR30336:SF20">
    <property type="entry name" value="DUF218 DOMAIN-CONTAINING PROTEIN"/>
    <property type="match status" value="1"/>
</dbReference>
<dbReference type="PANTHER" id="PTHR30336">
    <property type="entry name" value="INNER MEMBRANE PROTEIN, PROBABLE PERMEASE"/>
    <property type="match status" value="1"/>
</dbReference>
<evidence type="ECO:0000313" key="2">
    <source>
        <dbReference type="EMBL" id="MCW1915925.1"/>
    </source>
</evidence>
<comment type="caution">
    <text evidence="2">The sequence shown here is derived from an EMBL/GenBank/DDBJ whole genome shotgun (WGS) entry which is preliminary data.</text>
</comment>
<dbReference type="CDD" id="cd06259">
    <property type="entry name" value="YdcF-like"/>
    <property type="match status" value="1"/>
</dbReference>
<proteinExistence type="predicted"/>
<sequence>MTDALAPEIRAAVETLWDYHRMNHVLEPADIILVFGSSDLRVAAHAAELWHEGYAPRILFSGGRGRMTQAWADTEAAAMGKIAREAGVPEGRIILEEMASNTGENIRFSRELLESHGLLPRTAIVVQKPYMERRTHAALEVQWPELSCIAASPDMEFADYCSETLPPDLVISAVTGDFQRVLEYPAMGFASEQPVPPEAMAAYERLVKAGYVSQLR</sequence>
<accession>A0ABT3G7W0</accession>
<feature type="domain" description="DUF218" evidence="1">
    <location>
        <begin position="30"/>
        <end position="142"/>
    </location>
</feature>
<protein>
    <submittedName>
        <fullName evidence="2">YdcF family protein</fullName>
    </submittedName>
</protein>
<keyword evidence="3" id="KW-1185">Reference proteome</keyword>
<dbReference type="InterPro" id="IPR051599">
    <property type="entry name" value="Cell_Envelope_Assoc"/>
</dbReference>